<dbReference type="Proteomes" id="UP001159405">
    <property type="component" value="Unassembled WGS sequence"/>
</dbReference>
<evidence type="ECO:0000256" key="1">
    <source>
        <dbReference type="ARBA" id="ARBA00004141"/>
    </source>
</evidence>
<dbReference type="Gene3D" id="3.40.190.10">
    <property type="entry name" value="Periplasmic binding protein-like II"/>
    <property type="match status" value="2"/>
</dbReference>
<evidence type="ECO:0000256" key="4">
    <source>
        <dbReference type="ARBA" id="ARBA00022989"/>
    </source>
</evidence>
<dbReference type="InterPro" id="IPR028325">
    <property type="entry name" value="VG_K_chnl"/>
</dbReference>
<feature type="signal peptide" evidence="9">
    <location>
        <begin position="1"/>
        <end position="18"/>
    </location>
</feature>
<dbReference type="SUPFAM" id="SSF53850">
    <property type="entry name" value="Periplasmic binding protein-like II"/>
    <property type="match status" value="1"/>
</dbReference>
<keyword evidence="3 8" id="KW-0812">Transmembrane</keyword>
<protein>
    <recommendedName>
        <fullName evidence="10">Potassium channel domain-containing protein</fullName>
    </recommendedName>
</protein>
<proteinExistence type="predicted"/>
<evidence type="ECO:0000313" key="12">
    <source>
        <dbReference type="Proteomes" id="UP001159405"/>
    </source>
</evidence>
<keyword evidence="5" id="KW-0406">Ion transport</keyword>
<keyword evidence="12" id="KW-1185">Reference proteome</keyword>
<name>A0ABN8RSD9_9CNID</name>
<feature type="domain" description="Potassium channel" evidence="10">
    <location>
        <begin position="185"/>
        <end position="264"/>
    </location>
</feature>
<evidence type="ECO:0000256" key="2">
    <source>
        <dbReference type="ARBA" id="ARBA00022448"/>
    </source>
</evidence>
<keyword evidence="2" id="KW-0813">Transport</keyword>
<evidence type="ECO:0000313" key="11">
    <source>
        <dbReference type="EMBL" id="CAH3181423.1"/>
    </source>
</evidence>
<reference evidence="11 12" key="1">
    <citation type="submission" date="2022-05" db="EMBL/GenBank/DDBJ databases">
        <authorList>
            <consortium name="Genoscope - CEA"/>
            <person name="William W."/>
        </authorList>
    </citation>
    <scope>NUCLEOTIDE SEQUENCE [LARGE SCALE GENOMIC DNA]</scope>
</reference>
<evidence type="ECO:0000256" key="8">
    <source>
        <dbReference type="SAM" id="Phobius"/>
    </source>
</evidence>
<dbReference type="Pfam" id="PF07885">
    <property type="entry name" value="Ion_trans_2"/>
    <property type="match status" value="1"/>
</dbReference>
<dbReference type="EMBL" id="CALNXK010000296">
    <property type="protein sequence ID" value="CAH3181423.1"/>
    <property type="molecule type" value="Genomic_DNA"/>
</dbReference>
<keyword evidence="6 8" id="KW-0472">Membrane</keyword>
<evidence type="ECO:0000256" key="5">
    <source>
        <dbReference type="ARBA" id="ARBA00023065"/>
    </source>
</evidence>
<dbReference type="PANTHER" id="PTHR11537">
    <property type="entry name" value="VOLTAGE-GATED POTASSIUM CHANNEL"/>
    <property type="match status" value="1"/>
</dbReference>
<comment type="subcellular location">
    <subcellularLocation>
        <location evidence="1">Membrane</location>
        <topology evidence="1">Multi-pass membrane protein</topology>
    </subcellularLocation>
</comment>
<gene>
    <name evidence="11" type="ORF">PLOB_00024629</name>
</gene>
<keyword evidence="9" id="KW-0732">Signal</keyword>
<keyword evidence="7" id="KW-0407">Ion channel</keyword>
<keyword evidence="4 8" id="KW-1133">Transmembrane helix</keyword>
<organism evidence="11 12">
    <name type="scientific">Porites lobata</name>
    <dbReference type="NCBI Taxonomy" id="104759"/>
    <lineage>
        <taxon>Eukaryota</taxon>
        <taxon>Metazoa</taxon>
        <taxon>Cnidaria</taxon>
        <taxon>Anthozoa</taxon>
        <taxon>Hexacorallia</taxon>
        <taxon>Scleractinia</taxon>
        <taxon>Fungiina</taxon>
        <taxon>Poritidae</taxon>
        <taxon>Porites</taxon>
    </lineage>
</organism>
<evidence type="ECO:0000256" key="3">
    <source>
        <dbReference type="ARBA" id="ARBA00022692"/>
    </source>
</evidence>
<comment type="caution">
    <text evidence="11">The sequence shown here is derived from an EMBL/GenBank/DDBJ whole genome shotgun (WGS) entry which is preliminary data.</text>
</comment>
<feature type="transmembrane region" description="Helical" evidence="8">
    <location>
        <begin position="239"/>
        <end position="260"/>
    </location>
</feature>
<feature type="transmembrane region" description="Helical" evidence="8">
    <location>
        <begin position="206"/>
        <end position="227"/>
    </location>
</feature>
<evidence type="ECO:0000256" key="6">
    <source>
        <dbReference type="ARBA" id="ARBA00023136"/>
    </source>
</evidence>
<evidence type="ECO:0000256" key="9">
    <source>
        <dbReference type="SAM" id="SignalP"/>
    </source>
</evidence>
<evidence type="ECO:0000259" key="10">
    <source>
        <dbReference type="Pfam" id="PF07885"/>
    </source>
</evidence>
<feature type="transmembrane region" description="Helical" evidence="8">
    <location>
        <begin position="174"/>
        <end position="194"/>
    </location>
</feature>
<dbReference type="InterPro" id="IPR013099">
    <property type="entry name" value="K_chnl_dom"/>
</dbReference>
<dbReference type="PANTHER" id="PTHR11537:SF252">
    <property type="entry name" value="POTASSIUM VOLTAGE-GATED CHANNEL PROTEIN SHAW"/>
    <property type="match status" value="1"/>
</dbReference>
<dbReference type="SUPFAM" id="SSF81324">
    <property type="entry name" value="Voltage-gated potassium channels"/>
    <property type="match status" value="1"/>
</dbReference>
<feature type="chain" id="PRO_5046570425" description="Potassium channel domain-containing protein" evidence="9">
    <location>
        <begin position="19"/>
        <end position="395"/>
    </location>
</feature>
<sequence>MLSFVLLFVTTMACSILSQDSISFVDRMLEQSYGSKIRTFNVCPRELNASWLLRPPFTTNSGENASEVRGMFHYVFDLALNKCCAILNAGAKTRINFKTQALNRSQLHDLLLNDSVHLILPVQSDEDKTYKMILPFIKIFDSPGVVLIRRSNLTCDHSSWIKNREIWNAISSCLPIVALTILLSFVAGIFVWMMETKTNNEEFGRPFYRGIFDGFWWAFVTISTVGYGDKTPKSVIARLFAVGWIMIGVTICSLLVATLSKALTSVTVERFGVVAQMKVGATRDSIGLQKAVNLGANVRAFEDLNEAYNALINEKSIEGVMEEVFTTTEYIKKKNNPLFSVVHFFEEKHGYGVAFKNNPFWENSKLDKCMKDVVQFVVNDDKYAVMSKFVSKIEV</sequence>
<accession>A0ABN8RSD9</accession>
<dbReference type="Gene3D" id="1.10.287.70">
    <property type="match status" value="1"/>
</dbReference>
<evidence type="ECO:0000256" key="7">
    <source>
        <dbReference type="ARBA" id="ARBA00023303"/>
    </source>
</evidence>